<dbReference type="GO" id="GO:0003676">
    <property type="term" value="F:nucleic acid binding"/>
    <property type="evidence" value="ECO:0007669"/>
    <property type="project" value="InterPro"/>
</dbReference>
<evidence type="ECO:0000313" key="2">
    <source>
        <dbReference type="EMBL" id="RMB90804.1"/>
    </source>
</evidence>
<dbReference type="EMBL" id="QRBI01000244">
    <property type="protein sequence ID" value="RMB90804.1"/>
    <property type="molecule type" value="Genomic_DNA"/>
</dbReference>
<comment type="caution">
    <text evidence="2">The sequence shown here is derived from an EMBL/GenBank/DDBJ whole genome shotgun (WGS) entry which is preliminary data.</text>
</comment>
<evidence type="ECO:0000313" key="3">
    <source>
        <dbReference type="Proteomes" id="UP000269221"/>
    </source>
</evidence>
<dbReference type="Gene3D" id="2.30.30.10">
    <property type="entry name" value="Integrase, C-terminal domain superfamily, retroviral"/>
    <property type="match status" value="1"/>
</dbReference>
<gene>
    <name evidence="2" type="ORF">DUI87_32797</name>
</gene>
<evidence type="ECO:0000256" key="1">
    <source>
        <dbReference type="SAM" id="MobiDB-lite"/>
    </source>
</evidence>
<proteinExistence type="predicted"/>
<protein>
    <submittedName>
        <fullName evidence="2">Uncharacterized protein</fullName>
    </submittedName>
</protein>
<dbReference type="InterPro" id="IPR036862">
    <property type="entry name" value="Integrase_C_dom_sf_retrovir"/>
</dbReference>
<organism evidence="2 3">
    <name type="scientific">Hirundo rustica rustica</name>
    <dbReference type="NCBI Taxonomy" id="333673"/>
    <lineage>
        <taxon>Eukaryota</taxon>
        <taxon>Metazoa</taxon>
        <taxon>Chordata</taxon>
        <taxon>Craniata</taxon>
        <taxon>Vertebrata</taxon>
        <taxon>Euteleostomi</taxon>
        <taxon>Archelosauria</taxon>
        <taxon>Archosauria</taxon>
        <taxon>Dinosauria</taxon>
        <taxon>Saurischia</taxon>
        <taxon>Theropoda</taxon>
        <taxon>Coelurosauria</taxon>
        <taxon>Aves</taxon>
        <taxon>Neognathae</taxon>
        <taxon>Neoaves</taxon>
        <taxon>Telluraves</taxon>
        <taxon>Australaves</taxon>
        <taxon>Passeriformes</taxon>
        <taxon>Sylvioidea</taxon>
        <taxon>Hirundinidae</taxon>
        <taxon>Hirundo</taxon>
    </lineage>
</organism>
<dbReference type="Proteomes" id="UP000269221">
    <property type="component" value="Unassembled WGS sequence"/>
</dbReference>
<reference evidence="2 3" key="1">
    <citation type="submission" date="2018-07" db="EMBL/GenBank/DDBJ databases">
        <title>A high quality draft genome assembly of the barn swallow (H. rustica rustica).</title>
        <authorList>
            <person name="Formenti G."/>
            <person name="Chiara M."/>
            <person name="Poveda L."/>
            <person name="Francoijs K.-J."/>
            <person name="Bonisoli-Alquati A."/>
            <person name="Canova L."/>
            <person name="Gianfranceschi L."/>
            <person name="Horner D.S."/>
            <person name="Saino N."/>
        </authorList>
    </citation>
    <scope>NUCLEOTIDE SEQUENCE [LARGE SCALE GENOMIC DNA]</scope>
    <source>
        <strain evidence="2">Chelidonia</strain>
        <tissue evidence="2">Blood</tissue>
    </source>
</reference>
<sequence length="124" mass="13857">MQTNSARQLTSACPQNQFQLYMTCSSSAFQQKSSDMIVKDPVTREPKSPHDLVTWGHGYREGGHRQVDLVLSISKNNSSALGYPRQVNMPMQTGGVFETTEGALDPPVQIINEDVKQDWPYTKP</sequence>
<keyword evidence="3" id="KW-1185">Reference proteome</keyword>
<dbReference type="AlphaFoldDB" id="A0A3M0IPS8"/>
<name>A0A3M0IPS8_HIRRU</name>
<feature type="region of interest" description="Disordered" evidence="1">
    <location>
        <begin position="97"/>
        <end position="124"/>
    </location>
</feature>
<accession>A0A3M0IPS8</accession>